<dbReference type="KEGG" id="vie:OL234_04010"/>
<evidence type="ECO:0000256" key="6">
    <source>
        <dbReference type="ARBA" id="ARBA00022573"/>
    </source>
</evidence>
<evidence type="ECO:0000256" key="2">
    <source>
        <dbReference type="ARBA" id="ARBA00005049"/>
    </source>
</evidence>
<accession>A0AAF0IA31</accession>
<dbReference type="EMBL" id="CP110232">
    <property type="protein sequence ID" value="WEG74072.1"/>
    <property type="molecule type" value="Genomic_DNA"/>
</dbReference>
<reference evidence="11" key="1">
    <citation type="submission" date="2022-10" db="EMBL/GenBank/DDBJ databases">
        <title>Vagococcus sp. isolated from poultry meat.</title>
        <authorList>
            <person name="Johansson P."/>
            <person name="Bjorkroth J."/>
        </authorList>
    </citation>
    <scope>NUCLEOTIDE SEQUENCE</scope>
    <source>
        <strain evidence="11">STAA11</strain>
    </source>
</reference>
<dbReference type="PANTHER" id="PTHR43463">
    <property type="entry name" value="NICOTINATE-NUCLEOTIDE--DIMETHYLBENZIMIDAZOLE PHOSPHORIBOSYLTRANSFERASE"/>
    <property type="match status" value="1"/>
</dbReference>
<dbReference type="InterPro" id="IPR023195">
    <property type="entry name" value="Nict_dMeBzImd_PRibTrfase_N"/>
</dbReference>
<proteinExistence type="inferred from homology"/>
<name>A0AAF0IA31_9ENTE</name>
<evidence type="ECO:0000256" key="9">
    <source>
        <dbReference type="ARBA" id="ARBA00047340"/>
    </source>
</evidence>
<comment type="pathway">
    <text evidence="2">Nucleoside biosynthesis; alpha-ribazole biosynthesis; alpha-ribazole from 5,6-dimethylbenzimidazole: step 1/2.</text>
</comment>
<dbReference type="CDD" id="cd02439">
    <property type="entry name" value="DMB-PRT_CobT"/>
    <property type="match status" value="1"/>
</dbReference>
<gene>
    <name evidence="11" type="primary">cobT</name>
    <name evidence="11" type="ORF">OL234_04010</name>
</gene>
<organism evidence="11 12">
    <name type="scientific">Vagococcus intermedius</name>
    <dbReference type="NCBI Taxonomy" id="2991418"/>
    <lineage>
        <taxon>Bacteria</taxon>
        <taxon>Bacillati</taxon>
        <taxon>Bacillota</taxon>
        <taxon>Bacilli</taxon>
        <taxon>Lactobacillales</taxon>
        <taxon>Enterococcaceae</taxon>
        <taxon>Vagococcus</taxon>
    </lineage>
</organism>
<keyword evidence="8 11" id="KW-0808">Transferase</keyword>
<dbReference type="Pfam" id="PF02277">
    <property type="entry name" value="DBI_PRT"/>
    <property type="match status" value="1"/>
</dbReference>
<comment type="catalytic activity">
    <reaction evidence="9">
        <text>5,6-dimethylbenzimidazole + nicotinate beta-D-ribonucleotide = alpha-ribazole 5'-phosphate + nicotinate + H(+)</text>
        <dbReference type="Rhea" id="RHEA:11196"/>
        <dbReference type="ChEBI" id="CHEBI:15378"/>
        <dbReference type="ChEBI" id="CHEBI:15890"/>
        <dbReference type="ChEBI" id="CHEBI:32544"/>
        <dbReference type="ChEBI" id="CHEBI:57502"/>
        <dbReference type="ChEBI" id="CHEBI:57918"/>
        <dbReference type="EC" id="2.4.2.21"/>
    </reaction>
</comment>
<dbReference type="GO" id="GO:0008939">
    <property type="term" value="F:nicotinate-nucleotide-dimethylbenzimidazole phosphoribosyltransferase activity"/>
    <property type="evidence" value="ECO:0007669"/>
    <property type="project" value="UniProtKB-UniRule"/>
</dbReference>
<sequence>MTNYLFKPEKVVETDLIIQNYCQSIKPTDKKYRELASSYCNNLAVPPGALGQLEKTYQKIYGIGRGKVNVDKPGVLVYVSDNGICESGVSSNPVSTTYQVGKNMLEGRAIINLLTKQTGSKLEVVDIGCLTDISEQCEFKVGYSTKNFDKEPAMSRLEAGRALIAGINKTEEIIKQGWNIVGTGEMGVGNTTTSAAVITLLLDSELEEVIGLGAGLNEEGVRRKQKILQKALVYHQPFKDGMDVARKVGGYDILAIAGTFIACSKHQVPCVVDGVISMAGLLVALTFSEAVLDYTFVSHVSMEPGYQLAIKKLGLEPLFHFEMRLGEGSGCPFFFQFIQTACYTIQNMSSFKEAGLNIKDYVDVRDKY</sequence>
<dbReference type="RefSeq" id="WP_275469871.1">
    <property type="nucleotide sequence ID" value="NZ_CP110232.1"/>
</dbReference>
<keyword evidence="7 11" id="KW-0328">Glycosyltransferase</keyword>
<keyword evidence="6" id="KW-0169">Cobalamin biosynthesis</keyword>
<evidence type="ECO:0000256" key="7">
    <source>
        <dbReference type="ARBA" id="ARBA00022676"/>
    </source>
</evidence>
<dbReference type="Proteomes" id="UP001179647">
    <property type="component" value="Chromosome"/>
</dbReference>
<evidence type="ECO:0000313" key="12">
    <source>
        <dbReference type="Proteomes" id="UP001179647"/>
    </source>
</evidence>
<evidence type="ECO:0000256" key="1">
    <source>
        <dbReference type="ARBA" id="ARBA00002197"/>
    </source>
</evidence>
<dbReference type="PANTHER" id="PTHR43463:SF1">
    <property type="entry name" value="NICOTINATE-NUCLEOTIDE--DIMETHYLBENZIMIDAZOLE PHOSPHORIBOSYLTRANSFERASE"/>
    <property type="match status" value="1"/>
</dbReference>
<dbReference type="GO" id="GO:0009236">
    <property type="term" value="P:cobalamin biosynthetic process"/>
    <property type="evidence" value="ECO:0007669"/>
    <property type="project" value="UniProtKB-UniRule"/>
</dbReference>
<evidence type="ECO:0000256" key="5">
    <source>
        <dbReference type="ARBA" id="ARBA00015486"/>
    </source>
</evidence>
<dbReference type="Gene3D" id="1.10.1610.10">
    <property type="match status" value="1"/>
</dbReference>
<dbReference type="NCBIfam" id="NF000996">
    <property type="entry name" value="PRK00105.1"/>
    <property type="match status" value="1"/>
</dbReference>
<dbReference type="Gene3D" id="3.40.50.10210">
    <property type="match status" value="1"/>
</dbReference>
<keyword evidence="12" id="KW-1185">Reference proteome</keyword>
<comment type="similarity">
    <text evidence="3">Belongs to the CobT family.</text>
</comment>
<evidence type="ECO:0000256" key="10">
    <source>
        <dbReference type="NCBIfam" id="TIGR03160"/>
    </source>
</evidence>
<dbReference type="InterPro" id="IPR017846">
    <property type="entry name" value="Nict_dMeBzImd_PRibTrfase_bact"/>
</dbReference>
<evidence type="ECO:0000256" key="3">
    <source>
        <dbReference type="ARBA" id="ARBA00007110"/>
    </source>
</evidence>
<evidence type="ECO:0000256" key="8">
    <source>
        <dbReference type="ARBA" id="ARBA00022679"/>
    </source>
</evidence>
<dbReference type="NCBIfam" id="TIGR03160">
    <property type="entry name" value="cobT_DBIPRT"/>
    <property type="match status" value="1"/>
</dbReference>
<dbReference type="SUPFAM" id="SSF52733">
    <property type="entry name" value="Nicotinate mononucleotide:5,6-dimethylbenzimidazole phosphoribosyltransferase (CobT)"/>
    <property type="match status" value="1"/>
</dbReference>
<dbReference type="InterPro" id="IPR003200">
    <property type="entry name" value="Nict_dMeBzImd_PRibTrfase"/>
</dbReference>
<evidence type="ECO:0000313" key="11">
    <source>
        <dbReference type="EMBL" id="WEG74072.1"/>
    </source>
</evidence>
<comment type="function">
    <text evidence="1">Catalyzes the synthesis of alpha-ribazole-5'-phosphate from nicotinate mononucleotide (NAMN) and 5,6-dimethylbenzimidazole (DMB).</text>
</comment>
<dbReference type="AlphaFoldDB" id="A0AAF0IA31"/>
<evidence type="ECO:0000256" key="4">
    <source>
        <dbReference type="ARBA" id="ARBA00011991"/>
    </source>
</evidence>
<dbReference type="InterPro" id="IPR036087">
    <property type="entry name" value="Nict_dMeBzImd_PRibTrfase_sf"/>
</dbReference>
<protein>
    <recommendedName>
        <fullName evidence="5 10">Nicotinate-nucleotide--dimethylbenzimidazole phosphoribosyltransferase</fullName>
        <ecNumber evidence="4 10">2.4.2.21</ecNumber>
    </recommendedName>
</protein>
<dbReference type="EC" id="2.4.2.21" evidence="4 10"/>